<evidence type="ECO:0000313" key="2">
    <source>
        <dbReference type="EMBL" id="CEN38009.1"/>
    </source>
</evidence>
<feature type="compositionally biased region" description="Basic and acidic residues" evidence="1">
    <location>
        <begin position="1"/>
        <end position="15"/>
    </location>
</feature>
<evidence type="ECO:0000313" key="3">
    <source>
        <dbReference type="Proteomes" id="UP000038055"/>
    </source>
</evidence>
<dbReference type="eggNOG" id="ENOG5031D0R">
    <property type="taxonomic scope" value="Bacteria"/>
</dbReference>
<protein>
    <submittedName>
        <fullName evidence="2">Uncharacterized protein</fullName>
    </submittedName>
</protein>
<gene>
    <name evidence="2" type="ORF">CCYN2B_420003</name>
</gene>
<proteinExistence type="predicted"/>
<dbReference type="AlphaFoldDB" id="A0A0B7HH60"/>
<name>A0A0B7HH60_9FLAO</name>
<feature type="region of interest" description="Disordered" evidence="1">
    <location>
        <begin position="1"/>
        <end position="25"/>
    </location>
</feature>
<dbReference type="Proteomes" id="UP000038055">
    <property type="component" value="Unassembled WGS sequence"/>
</dbReference>
<accession>A0A0B7HH60</accession>
<evidence type="ECO:0000256" key="1">
    <source>
        <dbReference type="SAM" id="MobiDB-lite"/>
    </source>
</evidence>
<keyword evidence="3" id="KW-1185">Reference proteome</keyword>
<reference evidence="3" key="1">
    <citation type="submission" date="2015-01" db="EMBL/GenBank/DDBJ databases">
        <authorList>
            <person name="MANFREDI Pablo"/>
        </authorList>
    </citation>
    <scope>NUCLEOTIDE SEQUENCE [LARGE SCALE GENOMIC DNA]</scope>
    <source>
        <strain evidence="3">Ccyn2B</strain>
    </source>
</reference>
<sequence length="102" mass="11617">MWKNDRKNIGKRGSEEGTIISDLQHSNGARITIEKDGLTAPFSVTLGVYGEFMHTDFFSTQSEAESYQTKVMREIEKLFAILSEENPDRGAEYQKIIKNITQ</sequence>
<dbReference type="RefSeq" id="WP_041993523.1">
    <property type="nucleotide sequence ID" value="NZ_CDOD01000037.1"/>
</dbReference>
<dbReference type="STRING" id="28189.CCYN74_90042"/>
<dbReference type="EMBL" id="CDOD01000037">
    <property type="protein sequence ID" value="CEN38009.1"/>
    <property type="molecule type" value="Genomic_DNA"/>
</dbReference>
<organism evidence="2 3">
    <name type="scientific">Capnocytophaga cynodegmi</name>
    <dbReference type="NCBI Taxonomy" id="28189"/>
    <lineage>
        <taxon>Bacteria</taxon>
        <taxon>Pseudomonadati</taxon>
        <taxon>Bacteroidota</taxon>
        <taxon>Flavobacteriia</taxon>
        <taxon>Flavobacteriales</taxon>
        <taxon>Flavobacteriaceae</taxon>
        <taxon>Capnocytophaga</taxon>
    </lineage>
</organism>